<accession>A0A0N5CFL1</accession>
<proteinExistence type="predicted"/>
<protein>
    <submittedName>
        <fullName evidence="3">Uncharacterized protein</fullName>
    </submittedName>
</protein>
<name>A0A0N5CFL1_STREA</name>
<feature type="compositionally biased region" description="Basic and acidic residues" evidence="1">
    <location>
        <begin position="117"/>
        <end position="127"/>
    </location>
</feature>
<dbReference type="WBParaSite" id="SPAL_0001664700.1">
    <property type="protein sequence ID" value="SPAL_0001664700.1"/>
    <property type="gene ID" value="SPAL_0001664700"/>
</dbReference>
<evidence type="ECO:0000313" key="3">
    <source>
        <dbReference type="WBParaSite" id="SPAL_0001664700.1"/>
    </source>
</evidence>
<keyword evidence="2" id="KW-1185">Reference proteome</keyword>
<dbReference type="Proteomes" id="UP000046392">
    <property type="component" value="Unplaced"/>
</dbReference>
<organism evidence="2 3">
    <name type="scientific">Strongyloides papillosus</name>
    <name type="common">Intestinal threadworm</name>
    <dbReference type="NCBI Taxonomy" id="174720"/>
    <lineage>
        <taxon>Eukaryota</taxon>
        <taxon>Metazoa</taxon>
        <taxon>Ecdysozoa</taxon>
        <taxon>Nematoda</taxon>
        <taxon>Chromadorea</taxon>
        <taxon>Rhabditida</taxon>
        <taxon>Tylenchina</taxon>
        <taxon>Panagrolaimomorpha</taxon>
        <taxon>Strongyloidoidea</taxon>
        <taxon>Strongyloididae</taxon>
        <taxon>Strongyloides</taxon>
    </lineage>
</organism>
<feature type="compositionally biased region" description="Polar residues" evidence="1">
    <location>
        <begin position="1"/>
        <end position="12"/>
    </location>
</feature>
<evidence type="ECO:0000256" key="1">
    <source>
        <dbReference type="SAM" id="MobiDB-lite"/>
    </source>
</evidence>
<feature type="compositionally biased region" description="Acidic residues" evidence="1">
    <location>
        <begin position="107"/>
        <end position="116"/>
    </location>
</feature>
<reference evidence="3" key="1">
    <citation type="submission" date="2017-02" db="UniProtKB">
        <authorList>
            <consortium name="WormBaseParasite"/>
        </authorList>
    </citation>
    <scope>IDENTIFICATION</scope>
</reference>
<evidence type="ECO:0000313" key="2">
    <source>
        <dbReference type="Proteomes" id="UP000046392"/>
    </source>
</evidence>
<feature type="region of interest" description="Disordered" evidence="1">
    <location>
        <begin position="62"/>
        <end position="136"/>
    </location>
</feature>
<feature type="region of interest" description="Disordered" evidence="1">
    <location>
        <begin position="1"/>
        <end position="22"/>
    </location>
</feature>
<dbReference type="AlphaFoldDB" id="A0A0N5CFL1"/>
<sequence length="136" mass="16084">MSRSTNPNLNAQSDEDSDELGINKRSFPPFEWLFNNRFYNIYPFFNRLHTVDPDEQELINEIDDTYGFSSNSDTKEDDNNDEKYPIDEIQPESIINDDSQDNNGDSPNEELEEQDSTDERRDYDLRPRLTTINYKE</sequence>